<reference evidence="4 5" key="1">
    <citation type="journal article" date="2019" name="New Phytol.">
        <title>Comparative genomics reveals unique wood-decay strategies and fruiting body development in the Schizophyllaceae.</title>
        <authorList>
            <person name="Almasi E."/>
            <person name="Sahu N."/>
            <person name="Krizsan K."/>
            <person name="Balint B."/>
            <person name="Kovacs G.M."/>
            <person name="Kiss B."/>
            <person name="Cseklye J."/>
            <person name="Drula E."/>
            <person name="Henrissat B."/>
            <person name="Nagy I."/>
            <person name="Chovatia M."/>
            <person name="Adam C."/>
            <person name="LaButti K."/>
            <person name="Lipzen A."/>
            <person name="Riley R."/>
            <person name="Grigoriev I.V."/>
            <person name="Nagy L.G."/>
        </authorList>
    </citation>
    <scope>NUCLEOTIDE SEQUENCE [LARGE SCALE GENOMIC DNA]</scope>
    <source>
        <strain evidence="4 5">NL-1724</strain>
    </source>
</reference>
<evidence type="ECO:0000313" key="4">
    <source>
        <dbReference type="EMBL" id="TRM59950.1"/>
    </source>
</evidence>
<accession>A0A550C596</accession>
<dbReference type="SUPFAM" id="SSF51735">
    <property type="entry name" value="NAD(P)-binding Rossmann-fold domains"/>
    <property type="match status" value="1"/>
</dbReference>
<organism evidence="4 5">
    <name type="scientific">Schizophyllum amplum</name>
    <dbReference type="NCBI Taxonomy" id="97359"/>
    <lineage>
        <taxon>Eukaryota</taxon>
        <taxon>Fungi</taxon>
        <taxon>Dikarya</taxon>
        <taxon>Basidiomycota</taxon>
        <taxon>Agaricomycotina</taxon>
        <taxon>Agaricomycetes</taxon>
        <taxon>Agaricomycetidae</taxon>
        <taxon>Agaricales</taxon>
        <taxon>Schizophyllaceae</taxon>
        <taxon>Schizophyllum</taxon>
    </lineage>
</organism>
<dbReference type="Pfam" id="PF05368">
    <property type="entry name" value="NmrA"/>
    <property type="match status" value="1"/>
</dbReference>
<feature type="domain" description="NmrA-like" evidence="3">
    <location>
        <begin position="6"/>
        <end position="268"/>
    </location>
</feature>
<keyword evidence="2" id="KW-0521">NADP</keyword>
<dbReference type="InterPro" id="IPR036291">
    <property type="entry name" value="NAD(P)-bd_dom_sf"/>
</dbReference>
<dbReference type="PANTHER" id="PTHR42748:SF7">
    <property type="entry name" value="NMRA LIKE REDOX SENSOR 1-RELATED"/>
    <property type="match status" value="1"/>
</dbReference>
<dbReference type="InterPro" id="IPR008030">
    <property type="entry name" value="NmrA-like"/>
</dbReference>
<keyword evidence="5" id="KW-1185">Reference proteome</keyword>
<protein>
    <submittedName>
        <fullName evidence="4">NmrA-like domain-containing protein</fullName>
    </submittedName>
</protein>
<evidence type="ECO:0000259" key="3">
    <source>
        <dbReference type="Pfam" id="PF05368"/>
    </source>
</evidence>
<dbReference type="Gene3D" id="3.40.50.720">
    <property type="entry name" value="NAD(P)-binding Rossmann-like Domain"/>
    <property type="match status" value="1"/>
</dbReference>
<dbReference type="Proteomes" id="UP000320762">
    <property type="component" value="Unassembled WGS sequence"/>
</dbReference>
<dbReference type="PANTHER" id="PTHR42748">
    <property type="entry name" value="NITROGEN METABOLITE REPRESSION PROTEIN NMRA FAMILY MEMBER"/>
    <property type="match status" value="1"/>
</dbReference>
<gene>
    <name evidence="4" type="ORF">BD626DRAFT_550086</name>
</gene>
<dbReference type="OrthoDB" id="419598at2759"/>
<comment type="similarity">
    <text evidence="1">Belongs to the NmrA-type oxidoreductase family.</text>
</comment>
<dbReference type="Gene3D" id="3.90.25.10">
    <property type="entry name" value="UDP-galactose 4-epimerase, domain 1"/>
    <property type="match status" value="1"/>
</dbReference>
<comment type="caution">
    <text evidence="4">The sequence shown here is derived from an EMBL/GenBank/DDBJ whole genome shotgun (WGS) entry which is preliminary data.</text>
</comment>
<sequence length="288" mass="31432">MPRIATIFGSTGLQGMSPFIFFCECRKQPRAVTRNASSAAARALAKIGCEVVEAAFDDNKAIKRAVAGAGVFLVTFPLVDIPEITQGMNVIDAGKEAGVKFFAFSTLPSMSEMSNGKYKGIVHFDDEAIVQKHLEASGISCVFICPVDLTYDISPTDDRQGTPSQLSGDWVQSVDARTTVSFYTWTGRDMGLTIKTLFAQDTTRLPEIDHETFVLGSLRGTVEEMAAELAKGLGKPVEIKRVQQSRQLINDMWFPEVQVPDPRLEALGVKVGTVEEFAKTELRSLVGE</sequence>
<evidence type="ECO:0000256" key="2">
    <source>
        <dbReference type="ARBA" id="ARBA00022857"/>
    </source>
</evidence>
<evidence type="ECO:0000256" key="1">
    <source>
        <dbReference type="ARBA" id="ARBA00006328"/>
    </source>
</evidence>
<dbReference type="AlphaFoldDB" id="A0A550C596"/>
<evidence type="ECO:0000313" key="5">
    <source>
        <dbReference type="Proteomes" id="UP000320762"/>
    </source>
</evidence>
<dbReference type="InterPro" id="IPR051164">
    <property type="entry name" value="NmrA-like_oxidored"/>
</dbReference>
<dbReference type="EMBL" id="VDMD01000025">
    <property type="protein sequence ID" value="TRM59950.1"/>
    <property type="molecule type" value="Genomic_DNA"/>
</dbReference>
<proteinExistence type="inferred from homology"/>
<name>A0A550C596_9AGAR</name>